<keyword evidence="8" id="KW-0833">Ubl conjugation pathway</keyword>
<proteinExistence type="inferred from homology"/>
<feature type="compositionally biased region" description="Low complexity" evidence="12">
    <location>
        <begin position="1"/>
        <end position="15"/>
    </location>
</feature>
<keyword evidence="7 11" id="KW-0863">Zinc-finger</keyword>
<evidence type="ECO:0000259" key="13">
    <source>
        <dbReference type="PROSITE" id="PS51081"/>
    </source>
</evidence>
<evidence type="ECO:0000313" key="14">
    <source>
        <dbReference type="EMBL" id="JAU46745.1"/>
    </source>
</evidence>
<evidence type="ECO:0000256" key="12">
    <source>
        <dbReference type="SAM" id="MobiDB-lite"/>
    </source>
</evidence>
<gene>
    <name evidence="14" type="ORF">LC_TR4977_c0_g1_i1_g.17515</name>
</gene>
<dbReference type="EMBL" id="GEVK01006087">
    <property type="protein sequence ID" value="JAU46745.1"/>
    <property type="molecule type" value="Transcribed_RNA"/>
</dbReference>
<evidence type="ECO:0000256" key="10">
    <source>
        <dbReference type="ARBA" id="ARBA00024004"/>
    </source>
</evidence>
<evidence type="ECO:0000256" key="6">
    <source>
        <dbReference type="ARBA" id="ARBA00022723"/>
    </source>
</evidence>
<dbReference type="GO" id="GO:0008270">
    <property type="term" value="F:zinc ion binding"/>
    <property type="evidence" value="ECO:0007669"/>
    <property type="project" value="UniProtKB-KW"/>
</dbReference>
<evidence type="ECO:0000256" key="2">
    <source>
        <dbReference type="ARBA" id="ARBA00004906"/>
    </source>
</evidence>
<dbReference type="InterPro" id="IPR013010">
    <property type="entry name" value="Znf_SIAH"/>
</dbReference>
<dbReference type="PROSITE" id="PS51081">
    <property type="entry name" value="ZF_SIAH"/>
    <property type="match status" value="1"/>
</dbReference>
<name>A0A1J3FRT2_NOCCA</name>
<organism evidence="14">
    <name type="scientific">Noccaea caerulescens</name>
    <name type="common">Alpine penny-cress</name>
    <name type="synonym">Thlaspi caerulescens</name>
    <dbReference type="NCBI Taxonomy" id="107243"/>
    <lineage>
        <taxon>Eukaryota</taxon>
        <taxon>Viridiplantae</taxon>
        <taxon>Streptophyta</taxon>
        <taxon>Embryophyta</taxon>
        <taxon>Tracheophyta</taxon>
        <taxon>Spermatophyta</taxon>
        <taxon>Magnoliopsida</taxon>
        <taxon>eudicotyledons</taxon>
        <taxon>Gunneridae</taxon>
        <taxon>Pentapetalae</taxon>
        <taxon>rosids</taxon>
        <taxon>malvids</taxon>
        <taxon>Brassicales</taxon>
        <taxon>Brassicaceae</taxon>
        <taxon>Coluteocarpeae</taxon>
        <taxon>Noccaea</taxon>
    </lineage>
</organism>
<keyword evidence="6" id="KW-0479">Metal-binding</keyword>
<evidence type="ECO:0000256" key="1">
    <source>
        <dbReference type="ARBA" id="ARBA00000900"/>
    </source>
</evidence>
<comment type="function">
    <text evidence="10">E3 ubiquitin-protein ligase that mediates ubiquitination and subsequent proteasomal degradation of target proteins. E3 ubiquitin ligases accept ubiquitin from an E2 ubiquitin-conjugating enzyme in the form of a thioester and then directly transfers the ubiquitin to targeted substrates. It probably triggers the ubiquitin-mediated degradation of different substrates.</text>
</comment>
<dbReference type="CDD" id="cd16571">
    <property type="entry name" value="RING-HC_SIAHs"/>
    <property type="match status" value="1"/>
</dbReference>
<dbReference type="PANTHER" id="PTHR46632:SF3">
    <property type="entry name" value="E3 UBIQUITIN-PROTEIN LIGASE SINA-LIKE 7-RELATED"/>
    <property type="match status" value="1"/>
</dbReference>
<comment type="pathway">
    <text evidence="2">Protein modification; protein ubiquitination.</text>
</comment>
<dbReference type="PANTHER" id="PTHR46632">
    <property type="entry name" value="E3 UBIQUITIN-PROTEIN LIGASE SINA-LIKE 4"/>
    <property type="match status" value="1"/>
</dbReference>
<dbReference type="InterPro" id="IPR049548">
    <property type="entry name" value="Sina-like_RING"/>
</dbReference>
<comment type="catalytic activity">
    <reaction evidence="1">
        <text>S-ubiquitinyl-[E2 ubiquitin-conjugating enzyme]-L-cysteine + [acceptor protein]-L-lysine = [E2 ubiquitin-conjugating enzyme]-L-cysteine + N(6)-ubiquitinyl-[acceptor protein]-L-lysine.</text>
        <dbReference type="EC" id="2.3.2.27"/>
    </reaction>
</comment>
<evidence type="ECO:0000256" key="9">
    <source>
        <dbReference type="ARBA" id="ARBA00022833"/>
    </source>
</evidence>
<evidence type="ECO:0000256" key="8">
    <source>
        <dbReference type="ARBA" id="ARBA00022786"/>
    </source>
</evidence>
<keyword evidence="9" id="KW-0862">Zinc</keyword>
<dbReference type="InterPro" id="IPR013083">
    <property type="entry name" value="Znf_RING/FYVE/PHD"/>
</dbReference>
<evidence type="ECO:0000256" key="7">
    <source>
        <dbReference type="ARBA" id="ARBA00022771"/>
    </source>
</evidence>
<sequence length="341" mass="37100">MVGASISDEGNSSSSILPVYSGGSDLRSPVSSGGSDLRSPVYSGGSDLRSPVSSGGSVLRSPVSAGGSVLRSPVSSGDGAKRVCTEDKRLSTTLFNLNVLDCPICFEALTIPIFQCDNGHLACSCCCPKLNNKCPSCALPVGHIRNRAMETVLESIFVPCRNAAFGCTKKFTYGIESEHEEECRYAPCSCPVPDCDYTGSYYNIERHSFVEHRDIWESNCFRFGISFDVRMNISDKLLTWTETSAGLLFPVQCFREPCGVYVSVSCIAPPAPTVGRFSYDISYTVDGQTVIYKSVEAKKILQVSFETPRDNFMLIPASLLLGDLLELNLCIVELDQVYLKI</sequence>
<evidence type="ECO:0000256" key="11">
    <source>
        <dbReference type="PROSITE-ProRule" id="PRU00455"/>
    </source>
</evidence>
<feature type="region of interest" description="Disordered" evidence="12">
    <location>
        <begin position="1"/>
        <end position="20"/>
    </location>
</feature>
<reference evidence="14" key="1">
    <citation type="submission" date="2016-07" db="EMBL/GenBank/DDBJ databases">
        <title>De novo transcriptome assembly of four accessions of the metal hyperaccumulator plant Noccaea caerulescens.</title>
        <authorList>
            <person name="Blande D."/>
            <person name="Halimaa P."/>
            <person name="Tervahauta A.I."/>
            <person name="Aarts M.G."/>
            <person name="Karenlampi S.O."/>
        </authorList>
    </citation>
    <scope>NUCLEOTIDE SEQUENCE</scope>
</reference>
<dbReference type="GO" id="GO:0016567">
    <property type="term" value="P:protein ubiquitination"/>
    <property type="evidence" value="ECO:0007669"/>
    <property type="project" value="UniProtKB-UniPathway"/>
</dbReference>
<dbReference type="Pfam" id="PF21361">
    <property type="entry name" value="Sina_ZnF"/>
    <property type="match status" value="1"/>
</dbReference>
<feature type="domain" description="SIAH-type" evidence="13">
    <location>
        <begin position="155"/>
        <end position="213"/>
    </location>
</feature>
<evidence type="ECO:0000256" key="3">
    <source>
        <dbReference type="ARBA" id="ARBA00009119"/>
    </source>
</evidence>
<dbReference type="SUPFAM" id="SSF49599">
    <property type="entry name" value="TRAF domain-like"/>
    <property type="match status" value="1"/>
</dbReference>
<dbReference type="InterPro" id="IPR044286">
    <property type="entry name" value="SINL_plant"/>
</dbReference>
<dbReference type="Gene3D" id="3.30.40.10">
    <property type="entry name" value="Zinc/RING finger domain, C3HC4 (zinc finger)"/>
    <property type="match status" value="1"/>
</dbReference>
<evidence type="ECO:0000256" key="5">
    <source>
        <dbReference type="ARBA" id="ARBA00022679"/>
    </source>
</evidence>
<evidence type="ECO:0000256" key="4">
    <source>
        <dbReference type="ARBA" id="ARBA00012483"/>
    </source>
</evidence>
<dbReference type="AlphaFoldDB" id="A0A1J3FRT2"/>
<keyword evidence="5" id="KW-0808">Transferase</keyword>
<accession>A0A1J3FRT2</accession>
<comment type="similarity">
    <text evidence="3">Belongs to the SINA (Seven in absentia) family.</text>
</comment>
<dbReference type="EC" id="2.3.2.27" evidence="4"/>
<dbReference type="GO" id="GO:0061630">
    <property type="term" value="F:ubiquitin protein ligase activity"/>
    <property type="evidence" value="ECO:0007669"/>
    <property type="project" value="UniProtKB-EC"/>
</dbReference>
<dbReference type="Pfam" id="PF21362">
    <property type="entry name" value="Sina_RING"/>
    <property type="match status" value="1"/>
</dbReference>
<feature type="region of interest" description="Disordered" evidence="12">
    <location>
        <begin position="27"/>
        <end position="81"/>
    </location>
</feature>
<dbReference type="UniPathway" id="UPA00143"/>
<protein>
    <recommendedName>
        <fullName evidence="4">RING-type E3 ubiquitin transferase</fullName>
        <ecNumber evidence="4">2.3.2.27</ecNumber>
    </recommendedName>
</protein>